<keyword evidence="2" id="KW-0812">Transmembrane</keyword>
<feature type="chain" id="PRO_5041386140" evidence="3">
    <location>
        <begin position="19"/>
        <end position="274"/>
    </location>
</feature>
<protein>
    <submittedName>
        <fullName evidence="4">Peptidyl-tRNA hydrolase</fullName>
    </submittedName>
</protein>
<keyword evidence="4" id="KW-0378">Hydrolase</keyword>
<keyword evidence="5" id="KW-1185">Reference proteome</keyword>
<dbReference type="AlphaFoldDB" id="A0AA38R6F3"/>
<feature type="transmembrane region" description="Helical" evidence="2">
    <location>
        <begin position="217"/>
        <end position="237"/>
    </location>
</feature>
<keyword evidence="2" id="KW-1133">Transmembrane helix</keyword>
<evidence type="ECO:0000256" key="1">
    <source>
        <dbReference type="SAM" id="MobiDB-lite"/>
    </source>
</evidence>
<proteinExistence type="predicted"/>
<keyword evidence="2" id="KW-0472">Membrane</keyword>
<accession>A0AA38R6F3</accession>
<evidence type="ECO:0000256" key="3">
    <source>
        <dbReference type="SAM" id="SignalP"/>
    </source>
</evidence>
<gene>
    <name evidence="4" type="ORF">NKR23_g8386</name>
</gene>
<evidence type="ECO:0000256" key="2">
    <source>
        <dbReference type="SAM" id="Phobius"/>
    </source>
</evidence>
<evidence type="ECO:0000313" key="5">
    <source>
        <dbReference type="Proteomes" id="UP001174694"/>
    </source>
</evidence>
<feature type="signal peptide" evidence="3">
    <location>
        <begin position="1"/>
        <end position="18"/>
    </location>
</feature>
<name>A0AA38R6F3_9PEZI</name>
<sequence>MRFSLSSALLALPVLATAQDDVFGQYKAQFQNFLGQFGSYIPSPNKHDPVQAAAAKAGAQKMDVLTLSNWKDTLYGSVQPGQTDPEEWWILVSGGNKSCFGHCLKVETAFNETAAKFALLPDSPHVGYINCDDQPILCYSWSAGAGTLWVIEMLPQPAPIDVYVRRLNLTTTDSKTITDLHKSFKAGDKSSFKLHDGYFHPFNGPLAQNGLAVPVAWGLWLLNAVPSWAMMIGVSFLSRTMMNRRMGPGARGNAAGAAAAPPPRGAQPGDARGF</sequence>
<feature type="compositionally biased region" description="Low complexity" evidence="1">
    <location>
        <begin position="248"/>
        <end position="259"/>
    </location>
</feature>
<dbReference type="EMBL" id="JANBVO010000029">
    <property type="protein sequence ID" value="KAJ9138658.1"/>
    <property type="molecule type" value="Genomic_DNA"/>
</dbReference>
<comment type="caution">
    <text evidence="4">The sequence shown here is derived from an EMBL/GenBank/DDBJ whole genome shotgun (WGS) entry which is preliminary data.</text>
</comment>
<dbReference type="Proteomes" id="UP001174694">
    <property type="component" value="Unassembled WGS sequence"/>
</dbReference>
<feature type="region of interest" description="Disordered" evidence="1">
    <location>
        <begin position="248"/>
        <end position="274"/>
    </location>
</feature>
<dbReference type="GO" id="GO:0016787">
    <property type="term" value="F:hydrolase activity"/>
    <property type="evidence" value="ECO:0007669"/>
    <property type="project" value="UniProtKB-KW"/>
</dbReference>
<organism evidence="4 5">
    <name type="scientific">Pleurostoma richardsiae</name>
    <dbReference type="NCBI Taxonomy" id="41990"/>
    <lineage>
        <taxon>Eukaryota</taxon>
        <taxon>Fungi</taxon>
        <taxon>Dikarya</taxon>
        <taxon>Ascomycota</taxon>
        <taxon>Pezizomycotina</taxon>
        <taxon>Sordariomycetes</taxon>
        <taxon>Sordariomycetidae</taxon>
        <taxon>Calosphaeriales</taxon>
        <taxon>Pleurostomataceae</taxon>
        <taxon>Pleurostoma</taxon>
    </lineage>
</organism>
<evidence type="ECO:0000313" key="4">
    <source>
        <dbReference type="EMBL" id="KAJ9138658.1"/>
    </source>
</evidence>
<reference evidence="4" key="1">
    <citation type="submission" date="2022-07" db="EMBL/GenBank/DDBJ databases">
        <title>Fungi with potential for degradation of polypropylene.</title>
        <authorList>
            <person name="Gostincar C."/>
        </authorList>
    </citation>
    <scope>NUCLEOTIDE SEQUENCE</scope>
    <source>
        <strain evidence="4">EXF-13308</strain>
    </source>
</reference>
<keyword evidence="3" id="KW-0732">Signal</keyword>